<reference evidence="9 10" key="1">
    <citation type="submission" date="2018-03" db="EMBL/GenBank/DDBJ databases">
        <title>Genomic Encyclopedia of Archaeal and Bacterial Type Strains, Phase II (KMG-II): from individual species to whole genera.</title>
        <authorList>
            <person name="Goeker M."/>
        </authorList>
    </citation>
    <scope>NUCLEOTIDE SEQUENCE [LARGE SCALE GENOMIC DNA]</scope>
    <source>
        <strain evidence="9 10">DSM 43146</strain>
    </source>
</reference>
<dbReference type="InterPro" id="IPR036097">
    <property type="entry name" value="HisK_dim/P_sf"/>
</dbReference>
<dbReference type="InterPro" id="IPR003594">
    <property type="entry name" value="HATPase_dom"/>
</dbReference>
<dbReference type="AlphaFoldDB" id="A0A2T0KHI1"/>
<organism evidence="9 10">
    <name type="scientific">Actinoplanes italicus</name>
    <dbReference type="NCBI Taxonomy" id="113567"/>
    <lineage>
        <taxon>Bacteria</taxon>
        <taxon>Bacillati</taxon>
        <taxon>Actinomycetota</taxon>
        <taxon>Actinomycetes</taxon>
        <taxon>Micromonosporales</taxon>
        <taxon>Micromonosporaceae</taxon>
        <taxon>Actinoplanes</taxon>
    </lineage>
</organism>
<dbReference type="OrthoDB" id="9806130at2"/>
<dbReference type="SUPFAM" id="SSF55781">
    <property type="entry name" value="GAF domain-like"/>
    <property type="match status" value="1"/>
</dbReference>
<evidence type="ECO:0000256" key="2">
    <source>
        <dbReference type="ARBA" id="ARBA00004236"/>
    </source>
</evidence>
<dbReference type="RefSeq" id="WP_106317873.1">
    <property type="nucleotide sequence ID" value="NZ_BOMO01000022.1"/>
</dbReference>
<evidence type="ECO:0000259" key="8">
    <source>
        <dbReference type="PROSITE" id="PS50109"/>
    </source>
</evidence>
<dbReference type="Proteomes" id="UP000239415">
    <property type="component" value="Unassembled WGS sequence"/>
</dbReference>
<dbReference type="Pfam" id="PF00512">
    <property type="entry name" value="HisKA"/>
    <property type="match status" value="1"/>
</dbReference>
<dbReference type="InterPro" id="IPR004358">
    <property type="entry name" value="Sig_transdc_His_kin-like_C"/>
</dbReference>
<dbReference type="Gene3D" id="3.30.565.10">
    <property type="entry name" value="Histidine kinase-like ATPase, C-terminal domain"/>
    <property type="match status" value="1"/>
</dbReference>
<dbReference type="InterPro" id="IPR003661">
    <property type="entry name" value="HisK_dim/P_dom"/>
</dbReference>
<dbReference type="Gene3D" id="3.30.450.40">
    <property type="match status" value="1"/>
</dbReference>
<dbReference type="PANTHER" id="PTHR43304">
    <property type="entry name" value="PHYTOCHROME-LIKE PROTEIN CPH1"/>
    <property type="match status" value="1"/>
</dbReference>
<dbReference type="SUPFAM" id="SSF55874">
    <property type="entry name" value="ATPase domain of HSP90 chaperone/DNA topoisomerase II/histidine kinase"/>
    <property type="match status" value="1"/>
</dbReference>
<dbReference type="InterPro" id="IPR029016">
    <property type="entry name" value="GAF-like_dom_sf"/>
</dbReference>
<keyword evidence="6" id="KW-0418">Kinase</keyword>
<dbReference type="PROSITE" id="PS50109">
    <property type="entry name" value="HIS_KIN"/>
    <property type="match status" value="1"/>
</dbReference>
<keyword evidence="4" id="KW-0597">Phosphoprotein</keyword>
<dbReference type="GO" id="GO:0000155">
    <property type="term" value="F:phosphorelay sensor kinase activity"/>
    <property type="evidence" value="ECO:0007669"/>
    <property type="project" value="InterPro"/>
</dbReference>
<dbReference type="InterPro" id="IPR005467">
    <property type="entry name" value="His_kinase_dom"/>
</dbReference>
<gene>
    <name evidence="9" type="ORF">CLV67_104406</name>
</gene>
<dbReference type="SUPFAM" id="SSF55785">
    <property type="entry name" value="PYP-like sensor domain (PAS domain)"/>
    <property type="match status" value="1"/>
</dbReference>
<evidence type="ECO:0000313" key="9">
    <source>
        <dbReference type="EMBL" id="PRX22878.1"/>
    </source>
</evidence>
<comment type="catalytic activity">
    <reaction evidence="1">
        <text>ATP + protein L-histidine = ADP + protein N-phospho-L-histidine.</text>
        <dbReference type="EC" id="2.7.13.3"/>
    </reaction>
</comment>
<evidence type="ECO:0000256" key="5">
    <source>
        <dbReference type="ARBA" id="ARBA00022679"/>
    </source>
</evidence>
<evidence type="ECO:0000313" key="10">
    <source>
        <dbReference type="Proteomes" id="UP000239415"/>
    </source>
</evidence>
<dbReference type="Pfam" id="PF02518">
    <property type="entry name" value="HATPase_c"/>
    <property type="match status" value="1"/>
</dbReference>
<evidence type="ECO:0000256" key="3">
    <source>
        <dbReference type="ARBA" id="ARBA00012438"/>
    </source>
</evidence>
<feature type="domain" description="Histidine kinase" evidence="8">
    <location>
        <begin position="344"/>
        <end position="558"/>
    </location>
</feature>
<evidence type="ECO:0000256" key="1">
    <source>
        <dbReference type="ARBA" id="ARBA00000085"/>
    </source>
</evidence>
<proteinExistence type="predicted"/>
<evidence type="ECO:0000256" key="6">
    <source>
        <dbReference type="ARBA" id="ARBA00022777"/>
    </source>
</evidence>
<accession>A0A2T0KHI1</accession>
<dbReference type="Gene3D" id="3.30.450.20">
    <property type="entry name" value="PAS domain"/>
    <property type="match status" value="1"/>
</dbReference>
<dbReference type="SMART" id="SM00388">
    <property type="entry name" value="HisKA"/>
    <property type="match status" value="1"/>
</dbReference>
<keyword evidence="7" id="KW-0902">Two-component regulatory system</keyword>
<dbReference type="PRINTS" id="PR00344">
    <property type="entry name" value="BCTRLSENSOR"/>
</dbReference>
<dbReference type="SUPFAM" id="SSF47384">
    <property type="entry name" value="Homodimeric domain of signal transducing histidine kinase"/>
    <property type="match status" value="1"/>
</dbReference>
<comment type="caution">
    <text evidence="9">The sequence shown here is derived from an EMBL/GenBank/DDBJ whole genome shotgun (WGS) entry which is preliminary data.</text>
</comment>
<sequence length="562" mass="61095">MSTLVLERPDAELERLAALHEYGLLDAPAGHELDAVVRLAAAIADVPTATLNLIDEHRQCQLTTVGFEGADSPRTESMCDIAFRNGKLINLPDASRDSRYAGNPWVDGRTANVRFYASAPLISPSGYALGTLCVFDNVTKVLSRRQVQRLEDLAEVVVGLFERRRQSRISDELAHAAERDHKFIETLLDAVDVGIAASDSDGRLTILNRTARHWAGIDENLTAVPGRGDIRCALLDANELTPVAEKDLPLNKALRGGRVDDTEYILRTAADEHLTVVAHTRRMVMDQGVPIGAVVALTDVSSDREYRRTIERAHAEIAGQESQLRAVVSELERSNDELEGFAAGVSHDLVRPLASASGYLEMLGHLYGEGLDERGAKWLTGAMRALDRMQELVKALLGYARVGNSPCQATQVDLDDVVEKVRADLHPLIKEYGATVGATGTLPKVHGDPILIRQLLQNLIDNAIKYRHPDRAPEVTVTCTAGPDGWAVQVTDNGLGIPLEHRDRVFDMFAQVDPESMKGHGIGLSTCLRIVERHGGTIGLGDARGGGTVIHLYLPQQSGGDC</sequence>
<dbReference type="GO" id="GO:0005886">
    <property type="term" value="C:plasma membrane"/>
    <property type="evidence" value="ECO:0007669"/>
    <property type="project" value="UniProtKB-SubCell"/>
</dbReference>
<comment type="subcellular location">
    <subcellularLocation>
        <location evidence="2">Cell membrane</location>
    </subcellularLocation>
</comment>
<protein>
    <recommendedName>
        <fullName evidence="3">histidine kinase</fullName>
        <ecNumber evidence="3">2.7.13.3</ecNumber>
    </recommendedName>
</protein>
<dbReference type="CDD" id="cd00082">
    <property type="entry name" value="HisKA"/>
    <property type="match status" value="1"/>
</dbReference>
<evidence type="ECO:0000256" key="4">
    <source>
        <dbReference type="ARBA" id="ARBA00022553"/>
    </source>
</evidence>
<dbReference type="InterPro" id="IPR052162">
    <property type="entry name" value="Sensor_kinase/Photoreceptor"/>
</dbReference>
<dbReference type="InterPro" id="IPR035965">
    <property type="entry name" value="PAS-like_dom_sf"/>
</dbReference>
<keyword evidence="5" id="KW-0808">Transferase</keyword>
<dbReference type="PANTHER" id="PTHR43304:SF1">
    <property type="entry name" value="PAC DOMAIN-CONTAINING PROTEIN"/>
    <property type="match status" value="1"/>
</dbReference>
<keyword evidence="10" id="KW-1185">Reference proteome</keyword>
<dbReference type="SMART" id="SM00387">
    <property type="entry name" value="HATPase_c"/>
    <property type="match status" value="1"/>
</dbReference>
<name>A0A2T0KHI1_9ACTN</name>
<dbReference type="EMBL" id="PVMZ01000004">
    <property type="protein sequence ID" value="PRX22878.1"/>
    <property type="molecule type" value="Genomic_DNA"/>
</dbReference>
<evidence type="ECO:0000256" key="7">
    <source>
        <dbReference type="ARBA" id="ARBA00023012"/>
    </source>
</evidence>
<dbReference type="Gene3D" id="1.10.287.130">
    <property type="match status" value="1"/>
</dbReference>
<dbReference type="InterPro" id="IPR036890">
    <property type="entry name" value="HATPase_C_sf"/>
</dbReference>
<dbReference type="EC" id="2.7.13.3" evidence="3"/>